<gene>
    <name evidence="1" type="ORF">AWJ14_04520</name>
</gene>
<accession>A0A1C1YZS9</accession>
<name>A0A1C1YZS9_9HYPH</name>
<sequence length="115" mass="13024">MTYDAYRIVIEDDGEFDRAFTTYAMKRPHGASRLVMRLEAFAGNPQGQGEYLRGAGRLAFYVVPPRARLDADGEAGFLARVDDSDRSVCPVRFLAPDAKRRWSEHESWAERILGI</sequence>
<dbReference type="AlphaFoldDB" id="A0A1C1YZS9"/>
<evidence type="ECO:0000313" key="1">
    <source>
        <dbReference type="EMBL" id="OCW58982.1"/>
    </source>
</evidence>
<evidence type="ECO:0000313" key="2">
    <source>
        <dbReference type="Proteomes" id="UP000094795"/>
    </source>
</evidence>
<organism evidence="1 2">
    <name type="scientific">Hoeflea olei</name>
    <dbReference type="NCBI Taxonomy" id="1480615"/>
    <lineage>
        <taxon>Bacteria</taxon>
        <taxon>Pseudomonadati</taxon>
        <taxon>Pseudomonadota</taxon>
        <taxon>Alphaproteobacteria</taxon>
        <taxon>Hyphomicrobiales</taxon>
        <taxon>Rhizobiaceae</taxon>
        <taxon>Hoeflea</taxon>
    </lineage>
</organism>
<protein>
    <submittedName>
        <fullName evidence="1">Uncharacterized protein</fullName>
    </submittedName>
</protein>
<dbReference type="Proteomes" id="UP000094795">
    <property type="component" value="Unassembled WGS sequence"/>
</dbReference>
<reference evidence="1 2" key="1">
    <citation type="submission" date="2015-12" db="EMBL/GenBank/DDBJ databases">
        <authorList>
            <person name="Shamseldin A."/>
            <person name="Moawad H."/>
            <person name="Abd El-Rahim W.M."/>
            <person name="Sadowsky M.J."/>
        </authorList>
    </citation>
    <scope>NUCLEOTIDE SEQUENCE [LARGE SCALE GENOMIC DNA]</scope>
    <source>
        <strain evidence="1 2">JC234</strain>
    </source>
</reference>
<dbReference type="STRING" id="1480615.AWJ14_04520"/>
<dbReference type="OrthoDB" id="7298659at2"/>
<dbReference type="RefSeq" id="WP_066174981.1">
    <property type="nucleotide sequence ID" value="NZ_LQZT01000002.1"/>
</dbReference>
<dbReference type="EMBL" id="LQZT01000002">
    <property type="protein sequence ID" value="OCW58982.1"/>
    <property type="molecule type" value="Genomic_DNA"/>
</dbReference>
<proteinExistence type="predicted"/>
<comment type="caution">
    <text evidence="1">The sequence shown here is derived from an EMBL/GenBank/DDBJ whole genome shotgun (WGS) entry which is preliminary data.</text>
</comment>
<keyword evidence="2" id="KW-1185">Reference proteome</keyword>